<evidence type="ECO:0000256" key="5">
    <source>
        <dbReference type="ARBA" id="ARBA00022741"/>
    </source>
</evidence>
<feature type="domain" description="ABC transporter" evidence="9">
    <location>
        <begin position="28"/>
        <end position="291"/>
    </location>
</feature>
<dbReference type="Pfam" id="PF08352">
    <property type="entry name" value="oligo_HPY"/>
    <property type="match status" value="2"/>
</dbReference>
<dbReference type="InterPro" id="IPR017871">
    <property type="entry name" value="ABC_transporter-like_CS"/>
</dbReference>
<feature type="domain" description="ABC transporter" evidence="9">
    <location>
        <begin position="324"/>
        <end position="579"/>
    </location>
</feature>
<accession>A0A4P6F2E7</accession>
<evidence type="ECO:0000256" key="2">
    <source>
        <dbReference type="ARBA" id="ARBA00005417"/>
    </source>
</evidence>
<evidence type="ECO:0000259" key="9">
    <source>
        <dbReference type="PROSITE" id="PS50893"/>
    </source>
</evidence>
<dbReference type="SUPFAM" id="SSF52540">
    <property type="entry name" value="P-loop containing nucleoside triphosphate hydrolases"/>
    <property type="match status" value="2"/>
</dbReference>
<dbReference type="AlphaFoldDB" id="A0A4P6F2E7"/>
<dbReference type="GO" id="GO:0005524">
    <property type="term" value="F:ATP binding"/>
    <property type="evidence" value="ECO:0007669"/>
    <property type="project" value="UniProtKB-KW"/>
</dbReference>
<evidence type="ECO:0000256" key="7">
    <source>
        <dbReference type="ARBA" id="ARBA00023136"/>
    </source>
</evidence>
<keyword evidence="4" id="KW-1003">Cell membrane</keyword>
<dbReference type="EMBL" id="CP035493">
    <property type="protein sequence ID" value="QAY69335.1"/>
    <property type="molecule type" value="Genomic_DNA"/>
</dbReference>
<dbReference type="OrthoDB" id="4008250at2"/>
<dbReference type="CDD" id="cd03257">
    <property type="entry name" value="ABC_NikE_OppD_transporters"/>
    <property type="match status" value="2"/>
</dbReference>
<dbReference type="PROSITE" id="PS00211">
    <property type="entry name" value="ABC_TRANSPORTER_1"/>
    <property type="match status" value="2"/>
</dbReference>
<evidence type="ECO:0000256" key="8">
    <source>
        <dbReference type="SAM" id="MobiDB-lite"/>
    </source>
</evidence>
<evidence type="ECO:0000256" key="1">
    <source>
        <dbReference type="ARBA" id="ARBA00004202"/>
    </source>
</evidence>
<keyword evidence="6 10" id="KW-0067">ATP-binding</keyword>
<sequence length="589" mass="61546">MTTPPSPPRAEPPPRATPQDPGAAPPALRVRDLTICTASDHTLLSGVSLTVAAGERVGLIGESGSGKSLTALAVLGLLADNLTATGQVDVAGEHDLLARSDRRLAPLRGSLVSMVFQEPMTALDPLVRVGRQVAEVITLHRGPAGPGGGAARAAGRRGGRRAAARARAVELLAEVGLPDPAAAAHAYPHQLSGGQRQRVMIAMALANDPALLVADEPTTALDVTVQAQVLELMGRLVARRGTGLLFITHDLAVVSTVCERVVVMKDGVVVEEGPVADVFADPQHAYTRRLLAASTLPPRATVLREAEPPAGDDVAGRAGRAPAVRLVDVTKRYHRSGGVVVDALRGISLEVAAGERFGLVGESGSGKTTTLRLLAGLDAPMSGTVEVAGVTLAGPAGVASARDVARVRSDLQMVFQDPRGSLDPRMAVADIVAEPLLNPANRRDLPEAATRAGRAGLVREILAAVGLPDDAATRYPHQFSGGQRQRVSIARALVCRPRVLVADEPVSALDVSVRAQVLDLLARLADERDLTLVLVSHDLAVVRHLCDRVAVMRSGEIVEQGPTERVWSAPRHAYTRALQAATPVLASAR</sequence>
<feature type="region of interest" description="Disordered" evidence="8">
    <location>
        <begin position="1"/>
        <end position="25"/>
    </location>
</feature>
<keyword evidence="5" id="KW-0547">Nucleotide-binding</keyword>
<dbReference type="KEGG" id="xya:ET471_04165"/>
<evidence type="ECO:0000256" key="6">
    <source>
        <dbReference type="ARBA" id="ARBA00022840"/>
    </source>
</evidence>
<dbReference type="GO" id="GO:0016887">
    <property type="term" value="F:ATP hydrolysis activity"/>
    <property type="evidence" value="ECO:0007669"/>
    <property type="project" value="InterPro"/>
</dbReference>
<comment type="subcellular location">
    <subcellularLocation>
        <location evidence="1">Cell membrane</location>
        <topology evidence="1">Peripheral membrane protein</topology>
    </subcellularLocation>
</comment>
<reference evidence="10 11" key="1">
    <citation type="submission" date="2019-01" db="EMBL/GenBank/DDBJ databases">
        <title>Genome sequencing of strain FW10M-9.</title>
        <authorList>
            <person name="Heo J."/>
            <person name="Kim S.-J."/>
            <person name="Kim J.-S."/>
            <person name="Hong S.-B."/>
            <person name="Kwon S.-W."/>
        </authorList>
    </citation>
    <scope>NUCLEOTIDE SEQUENCE [LARGE SCALE GENOMIC DNA]</scope>
    <source>
        <strain evidence="10 11">FW10M-9</strain>
    </source>
</reference>
<dbReference type="InterPro" id="IPR027417">
    <property type="entry name" value="P-loop_NTPase"/>
</dbReference>
<dbReference type="SMART" id="SM00382">
    <property type="entry name" value="AAA"/>
    <property type="match status" value="2"/>
</dbReference>
<dbReference type="PANTHER" id="PTHR43297:SF2">
    <property type="entry name" value="DIPEPTIDE TRANSPORT ATP-BINDING PROTEIN DPPD"/>
    <property type="match status" value="1"/>
</dbReference>
<dbReference type="InterPro" id="IPR050388">
    <property type="entry name" value="ABC_Ni/Peptide_Import"/>
</dbReference>
<dbReference type="Gene3D" id="3.40.50.300">
    <property type="entry name" value="P-loop containing nucleotide triphosphate hydrolases"/>
    <property type="match status" value="2"/>
</dbReference>
<evidence type="ECO:0000313" key="10">
    <source>
        <dbReference type="EMBL" id="QAY69335.1"/>
    </source>
</evidence>
<dbReference type="PROSITE" id="PS50893">
    <property type="entry name" value="ABC_TRANSPORTER_2"/>
    <property type="match status" value="2"/>
</dbReference>
<dbReference type="RefSeq" id="WP_129186735.1">
    <property type="nucleotide sequence ID" value="NZ_CP035493.1"/>
</dbReference>
<dbReference type="PANTHER" id="PTHR43297">
    <property type="entry name" value="OLIGOPEPTIDE TRANSPORT ATP-BINDING PROTEIN APPD"/>
    <property type="match status" value="1"/>
</dbReference>
<name>A0A4P6F2E7_9MICO</name>
<dbReference type="Pfam" id="PF00005">
    <property type="entry name" value="ABC_tran"/>
    <property type="match status" value="2"/>
</dbReference>
<dbReference type="Proteomes" id="UP000292118">
    <property type="component" value="Chromosome"/>
</dbReference>
<keyword evidence="7" id="KW-0472">Membrane</keyword>
<dbReference type="NCBIfam" id="NF008453">
    <property type="entry name" value="PRK11308.1"/>
    <property type="match status" value="2"/>
</dbReference>
<organism evidence="10 11">
    <name type="scientific">Xylanimonas protaetiae</name>
    <dbReference type="NCBI Taxonomy" id="2509457"/>
    <lineage>
        <taxon>Bacteria</taxon>
        <taxon>Bacillati</taxon>
        <taxon>Actinomycetota</taxon>
        <taxon>Actinomycetes</taxon>
        <taxon>Micrococcales</taxon>
        <taxon>Promicromonosporaceae</taxon>
        <taxon>Xylanimonas</taxon>
    </lineage>
</organism>
<dbReference type="GO" id="GO:0005886">
    <property type="term" value="C:plasma membrane"/>
    <property type="evidence" value="ECO:0007669"/>
    <property type="project" value="UniProtKB-SubCell"/>
</dbReference>
<keyword evidence="3" id="KW-0813">Transport</keyword>
<dbReference type="GO" id="GO:0015833">
    <property type="term" value="P:peptide transport"/>
    <property type="evidence" value="ECO:0007669"/>
    <property type="project" value="InterPro"/>
</dbReference>
<dbReference type="InterPro" id="IPR013563">
    <property type="entry name" value="Oligopep_ABC_C"/>
</dbReference>
<dbReference type="InterPro" id="IPR003593">
    <property type="entry name" value="AAA+_ATPase"/>
</dbReference>
<dbReference type="InterPro" id="IPR003439">
    <property type="entry name" value="ABC_transporter-like_ATP-bd"/>
</dbReference>
<feature type="compositionally biased region" description="Pro residues" evidence="8">
    <location>
        <begin position="1"/>
        <end position="16"/>
    </location>
</feature>
<protein>
    <submittedName>
        <fullName evidence="10">ABC transporter ATP-binding protein</fullName>
    </submittedName>
</protein>
<comment type="similarity">
    <text evidence="2">Belongs to the ABC transporter superfamily.</text>
</comment>
<evidence type="ECO:0000256" key="3">
    <source>
        <dbReference type="ARBA" id="ARBA00022448"/>
    </source>
</evidence>
<evidence type="ECO:0000256" key="4">
    <source>
        <dbReference type="ARBA" id="ARBA00022475"/>
    </source>
</evidence>
<proteinExistence type="inferred from homology"/>
<keyword evidence="11" id="KW-1185">Reference proteome</keyword>
<gene>
    <name evidence="10" type="ORF">ET471_04165</name>
</gene>
<evidence type="ECO:0000313" key="11">
    <source>
        <dbReference type="Proteomes" id="UP000292118"/>
    </source>
</evidence>